<organism evidence="8 9">
    <name type="scientific">Candidatus Adlerbacteria bacterium GW2011_GWA1_54_10</name>
    <dbReference type="NCBI Taxonomy" id="1618605"/>
    <lineage>
        <taxon>Bacteria</taxon>
        <taxon>Candidatus Adleribacteriota</taxon>
    </lineage>
</organism>
<dbReference type="EMBL" id="LCRO01000007">
    <property type="protein sequence ID" value="KKW35483.1"/>
    <property type="molecule type" value="Genomic_DNA"/>
</dbReference>
<keyword evidence="4" id="KW-0456">Lyase</keyword>
<dbReference type="Gene3D" id="1.10.1670.10">
    <property type="entry name" value="Helix-hairpin-Helix base-excision DNA repair enzymes (C-terminal)"/>
    <property type="match status" value="1"/>
</dbReference>
<dbReference type="GO" id="GO:0006284">
    <property type="term" value="P:base-excision repair"/>
    <property type="evidence" value="ECO:0007669"/>
    <property type="project" value="InterPro"/>
</dbReference>
<dbReference type="GO" id="GO:0016829">
    <property type="term" value="F:lyase activity"/>
    <property type="evidence" value="ECO:0007669"/>
    <property type="project" value="UniProtKB-KW"/>
</dbReference>
<evidence type="ECO:0000256" key="1">
    <source>
        <dbReference type="ARBA" id="ARBA00022763"/>
    </source>
</evidence>
<accession>A0A0G1XWA1</accession>
<comment type="caution">
    <text evidence="8">The sequence shown here is derived from an EMBL/GenBank/DDBJ whole genome shotgun (WGS) entry which is preliminary data.</text>
</comment>
<proteinExistence type="predicted"/>
<dbReference type="Pfam" id="PF22175">
    <property type="entry name" value="Ogg-HhH"/>
    <property type="match status" value="1"/>
</dbReference>
<dbReference type="AlphaFoldDB" id="A0A0G1XWA1"/>
<dbReference type="SMART" id="SM00478">
    <property type="entry name" value="ENDO3c"/>
    <property type="match status" value="1"/>
</dbReference>
<keyword evidence="5" id="KW-0511">Multifunctional enzyme</keyword>
<name>A0A0G1XWA1_9BACT</name>
<dbReference type="InterPro" id="IPR023170">
    <property type="entry name" value="HhH_base_excis_C"/>
</dbReference>
<gene>
    <name evidence="8" type="ORF">UY83_C0007G0007</name>
</gene>
<evidence type="ECO:0000313" key="8">
    <source>
        <dbReference type="EMBL" id="KKW35483.1"/>
    </source>
</evidence>
<evidence type="ECO:0000256" key="3">
    <source>
        <dbReference type="ARBA" id="ARBA00023204"/>
    </source>
</evidence>
<reference evidence="8 9" key="1">
    <citation type="journal article" date="2015" name="Nature">
        <title>rRNA introns, odd ribosomes, and small enigmatic genomes across a large radiation of phyla.</title>
        <authorList>
            <person name="Brown C.T."/>
            <person name="Hug L.A."/>
            <person name="Thomas B.C."/>
            <person name="Sharon I."/>
            <person name="Castelle C.J."/>
            <person name="Singh A."/>
            <person name="Wilkins M.J."/>
            <person name="Williams K.H."/>
            <person name="Banfield J.F."/>
        </authorList>
    </citation>
    <scope>NUCLEOTIDE SEQUENCE [LARGE SCALE GENOMIC DNA]</scope>
</reference>
<dbReference type="Proteomes" id="UP000034740">
    <property type="component" value="Unassembled WGS sequence"/>
</dbReference>
<evidence type="ECO:0000256" key="2">
    <source>
        <dbReference type="ARBA" id="ARBA00022801"/>
    </source>
</evidence>
<evidence type="ECO:0000256" key="6">
    <source>
        <dbReference type="ARBA" id="ARBA00023295"/>
    </source>
</evidence>
<keyword evidence="8" id="KW-0255">Endonuclease</keyword>
<dbReference type="GO" id="GO:0016799">
    <property type="term" value="F:hydrolase activity, hydrolyzing N-glycosyl compounds"/>
    <property type="evidence" value="ECO:0007669"/>
    <property type="project" value="InterPro"/>
</dbReference>
<protein>
    <submittedName>
        <fullName evidence="8">Endonuclease III</fullName>
    </submittedName>
</protein>
<dbReference type="GO" id="GO:0003906">
    <property type="term" value="F:DNA-(apurinic or apyrimidinic site) endonuclease activity"/>
    <property type="evidence" value="ECO:0007669"/>
    <property type="project" value="InterPro"/>
</dbReference>
<keyword evidence="1" id="KW-0227">DNA damage</keyword>
<keyword evidence="8" id="KW-0540">Nuclease</keyword>
<dbReference type="InterPro" id="IPR003265">
    <property type="entry name" value="HhH-GPD_domain"/>
</dbReference>
<evidence type="ECO:0000256" key="4">
    <source>
        <dbReference type="ARBA" id="ARBA00023239"/>
    </source>
</evidence>
<evidence type="ECO:0000256" key="5">
    <source>
        <dbReference type="ARBA" id="ARBA00023268"/>
    </source>
</evidence>
<dbReference type="Gene3D" id="1.10.340.30">
    <property type="entry name" value="Hypothetical protein, domain 2"/>
    <property type="match status" value="1"/>
</dbReference>
<evidence type="ECO:0000313" key="9">
    <source>
        <dbReference type="Proteomes" id="UP000034740"/>
    </source>
</evidence>
<dbReference type="SUPFAM" id="SSF48150">
    <property type="entry name" value="DNA-glycosylase"/>
    <property type="match status" value="1"/>
</dbReference>
<keyword evidence="3" id="KW-0234">DNA repair</keyword>
<sequence>MSRLPPKWSSEWKRRETEIKGRLDEFSRVPVSEHFYELCFCILTPQSKARHAERVVCELKCDKFYERGFDPTPYLRNPKNYIRFHNTKSKRLLRVRAVFPKIAAKIHNSDSSVLLRRELIELIPGFGMKESSHFLRNIGVHGLAIIDRHVAKHLKQLGLIPKIPKTISKKQYLEIEKKWHSFAKKVGISLDELDLLFWSMETGEVRK</sequence>
<feature type="domain" description="HhH-GPD" evidence="7">
    <location>
        <begin position="43"/>
        <end position="201"/>
    </location>
</feature>
<keyword evidence="6" id="KW-0326">Glycosidase</keyword>
<keyword evidence="2" id="KW-0378">Hydrolase</keyword>
<dbReference type="InterPro" id="IPR012092">
    <property type="entry name" value="DNA_glyclase/AP_lyase_Ogg"/>
</dbReference>
<evidence type="ECO:0000259" key="7">
    <source>
        <dbReference type="SMART" id="SM00478"/>
    </source>
</evidence>
<dbReference type="InterPro" id="IPR011257">
    <property type="entry name" value="DNA_glycosylase"/>
</dbReference>